<keyword evidence="3" id="KW-1185">Reference proteome</keyword>
<dbReference type="Proteomes" id="UP001160550">
    <property type="component" value="Unassembled WGS sequence"/>
</dbReference>
<evidence type="ECO:0000256" key="1">
    <source>
        <dbReference type="SAM" id="SignalP"/>
    </source>
</evidence>
<evidence type="ECO:0000313" key="2">
    <source>
        <dbReference type="EMBL" id="MDH7451518.1"/>
    </source>
</evidence>
<proteinExistence type="predicted"/>
<reference evidence="2" key="2">
    <citation type="submission" date="2023-04" db="EMBL/GenBank/DDBJ databases">
        <authorList>
            <person name="Sun J.-Q."/>
        </authorList>
    </citation>
    <scope>NUCLEOTIDE SEQUENCE</scope>
    <source>
        <strain evidence="2">CC-YY355</strain>
    </source>
</reference>
<feature type="signal peptide" evidence="1">
    <location>
        <begin position="1"/>
        <end position="31"/>
    </location>
</feature>
<keyword evidence="1" id="KW-0732">Signal</keyword>
<dbReference type="RefSeq" id="WP_280940726.1">
    <property type="nucleotide sequence ID" value="NZ_JARYGX010000003.1"/>
</dbReference>
<accession>A0ABT6MM66</accession>
<feature type="chain" id="PRO_5045054288" description="Lipoprotein" evidence="1">
    <location>
        <begin position="32"/>
        <end position="236"/>
    </location>
</feature>
<protein>
    <recommendedName>
        <fullName evidence="4">Lipoprotein</fullName>
    </recommendedName>
</protein>
<name>A0ABT6MM66_9GAMM</name>
<dbReference type="EMBL" id="JARYGX010000003">
    <property type="protein sequence ID" value="MDH7451518.1"/>
    <property type="molecule type" value="Genomic_DNA"/>
</dbReference>
<comment type="caution">
    <text evidence="2">The sequence shown here is derived from an EMBL/GenBank/DDBJ whole genome shotgun (WGS) entry which is preliminary data.</text>
</comment>
<evidence type="ECO:0008006" key="4">
    <source>
        <dbReference type="Google" id="ProtNLM"/>
    </source>
</evidence>
<sequence length="236" mass="25114">MPGVFRAGARPAAATCLLACLLAACSGPATDAAAPAQTGEAKPLRSLGCLPTSLVSLELPLREGFAYAHDAPRSDAHVGRCVLSMFGPRTLKSPLAFDRAYRRVFAYHEEDGTTDLRGLAPEGLQLFRIGSTSAADVWLLRADTGTELEPAHHDVLFSTRRDDGVLVDHLLVGAMGLLYRRDYDIENTQAFAIREDTGRGAEAGPGYRARYRVGDDGGFALVDGQVLPPDAPPPGV</sequence>
<gene>
    <name evidence="2" type="ORF">QF205_00285</name>
</gene>
<dbReference type="PROSITE" id="PS51257">
    <property type="entry name" value="PROKAR_LIPOPROTEIN"/>
    <property type="match status" value="1"/>
</dbReference>
<organism evidence="2 3">
    <name type="scientific">Luteimonas composti</name>
    <dbReference type="NCBI Taxonomy" id="398257"/>
    <lineage>
        <taxon>Bacteria</taxon>
        <taxon>Pseudomonadati</taxon>
        <taxon>Pseudomonadota</taxon>
        <taxon>Gammaproteobacteria</taxon>
        <taxon>Lysobacterales</taxon>
        <taxon>Lysobacteraceae</taxon>
        <taxon>Luteimonas</taxon>
    </lineage>
</organism>
<evidence type="ECO:0000313" key="3">
    <source>
        <dbReference type="Proteomes" id="UP001160550"/>
    </source>
</evidence>
<reference evidence="2" key="1">
    <citation type="journal article" date="2007" name="Int. J. Syst. Evol. Microbiol.">
        <title>Luteimonas composti sp. nov., a moderately thermophilic bacterium isolated from food waste.</title>
        <authorList>
            <person name="Young C.C."/>
            <person name="Kampfer P."/>
            <person name="Chen W.M."/>
            <person name="Yen W.S."/>
            <person name="Arun A.B."/>
            <person name="Lai W.A."/>
            <person name="Shen F.T."/>
            <person name="Rekha P.D."/>
            <person name="Lin K.Y."/>
            <person name="Chou J.H."/>
        </authorList>
    </citation>
    <scope>NUCLEOTIDE SEQUENCE</scope>
    <source>
        <strain evidence="2">CC-YY355</strain>
    </source>
</reference>